<dbReference type="EMBL" id="JAAHFQ010000536">
    <property type="protein sequence ID" value="NER30352.1"/>
    <property type="molecule type" value="Genomic_DNA"/>
</dbReference>
<dbReference type="AlphaFoldDB" id="A0A6B3NIJ7"/>
<accession>A0A6B3NIJ7</accession>
<comment type="caution">
    <text evidence="2">The sequence shown here is derived from an EMBL/GenBank/DDBJ whole genome shotgun (WGS) entry which is preliminary data.</text>
</comment>
<keyword evidence="1" id="KW-0812">Transmembrane</keyword>
<name>A0A6B3NIJ7_9CYAN</name>
<organism evidence="2">
    <name type="scientific">Symploca sp. SIO1C4</name>
    <dbReference type="NCBI Taxonomy" id="2607765"/>
    <lineage>
        <taxon>Bacteria</taxon>
        <taxon>Bacillati</taxon>
        <taxon>Cyanobacteriota</taxon>
        <taxon>Cyanophyceae</taxon>
        <taxon>Coleofasciculales</taxon>
        <taxon>Coleofasciculaceae</taxon>
        <taxon>Symploca</taxon>
    </lineage>
</organism>
<gene>
    <name evidence="2" type="ORF">F6J89_22685</name>
</gene>
<evidence type="ECO:0000313" key="2">
    <source>
        <dbReference type="EMBL" id="NER30352.1"/>
    </source>
</evidence>
<reference evidence="2" key="1">
    <citation type="submission" date="2019-11" db="EMBL/GenBank/DDBJ databases">
        <title>Genomic insights into an expanded diversity of filamentous marine cyanobacteria reveals the extraordinary biosynthetic potential of Moorea and Okeania.</title>
        <authorList>
            <person name="Ferreira Leao T."/>
            <person name="Wang M."/>
            <person name="Moss N."/>
            <person name="Da Silva R."/>
            <person name="Sanders J."/>
            <person name="Nurk S."/>
            <person name="Gurevich A."/>
            <person name="Humphrey G."/>
            <person name="Reher R."/>
            <person name="Zhu Q."/>
            <person name="Belda-Ferre P."/>
            <person name="Glukhov E."/>
            <person name="Rex R."/>
            <person name="Dorrestein P.C."/>
            <person name="Knight R."/>
            <person name="Pevzner P."/>
            <person name="Gerwick W.H."/>
            <person name="Gerwick L."/>
        </authorList>
    </citation>
    <scope>NUCLEOTIDE SEQUENCE</scope>
    <source>
        <strain evidence="2">SIO1C4</strain>
    </source>
</reference>
<proteinExistence type="predicted"/>
<sequence>MTENFDAPKNYTQEAASEMDSLHRDRFELLSAYIDGEVTAAERSYVRHLLATDSDMQRLHARLMKLRCQLQSLPVPPTETTAQETAQAVIKKINRRRRRQTITWGGGAIAALFVCALSGIIPGGQSPQPALVEFKSPEVPSEPLMIAVNRPVIPIPKTAAYSTNILDAPTVKTDSD</sequence>
<keyword evidence="1" id="KW-1133">Transmembrane helix</keyword>
<protein>
    <submittedName>
        <fullName evidence="2">Fis family transcriptional regulator</fullName>
    </submittedName>
</protein>
<feature type="transmembrane region" description="Helical" evidence="1">
    <location>
        <begin position="101"/>
        <end position="121"/>
    </location>
</feature>
<keyword evidence="1" id="KW-0472">Membrane</keyword>
<evidence type="ECO:0000256" key="1">
    <source>
        <dbReference type="SAM" id="Phobius"/>
    </source>
</evidence>